<dbReference type="EMBL" id="RJKN01000001">
    <property type="protein sequence ID" value="ROP45551.1"/>
    <property type="molecule type" value="Genomic_DNA"/>
</dbReference>
<evidence type="ECO:0000256" key="1">
    <source>
        <dbReference type="SAM" id="MobiDB-lite"/>
    </source>
</evidence>
<keyword evidence="3" id="KW-1185">Reference proteome</keyword>
<accession>A0A3N1HSR6</accession>
<dbReference type="Proteomes" id="UP000276232">
    <property type="component" value="Unassembled WGS sequence"/>
</dbReference>
<reference evidence="2 3" key="1">
    <citation type="journal article" date="2015" name="Stand. Genomic Sci.">
        <title>Genomic Encyclopedia of Bacterial and Archaeal Type Strains, Phase III: the genomes of soil and plant-associated and newly described type strains.</title>
        <authorList>
            <person name="Whitman W.B."/>
            <person name="Woyke T."/>
            <person name="Klenk H.P."/>
            <person name="Zhou Y."/>
            <person name="Lilburn T.G."/>
            <person name="Beck B.J."/>
            <person name="De Vos P."/>
            <person name="Vandamme P."/>
            <person name="Eisen J.A."/>
            <person name="Garrity G."/>
            <person name="Hugenholtz P."/>
            <person name="Kyrpides N.C."/>
        </authorList>
    </citation>
    <scope>NUCLEOTIDE SEQUENCE [LARGE SCALE GENOMIC DNA]</scope>
    <source>
        <strain evidence="2 3">CECT 7306</strain>
    </source>
</reference>
<evidence type="ECO:0000313" key="2">
    <source>
        <dbReference type="EMBL" id="ROP45551.1"/>
    </source>
</evidence>
<comment type="caution">
    <text evidence="2">The sequence shown here is derived from an EMBL/GenBank/DDBJ whole genome shotgun (WGS) entry which is preliminary data.</text>
</comment>
<organism evidence="2 3">
    <name type="scientific">Pseudokineococcus lusitanus</name>
    <dbReference type="NCBI Taxonomy" id="763993"/>
    <lineage>
        <taxon>Bacteria</taxon>
        <taxon>Bacillati</taxon>
        <taxon>Actinomycetota</taxon>
        <taxon>Actinomycetes</taxon>
        <taxon>Kineosporiales</taxon>
        <taxon>Kineosporiaceae</taxon>
        <taxon>Pseudokineococcus</taxon>
    </lineage>
</organism>
<gene>
    <name evidence="2" type="ORF">EDC03_0155</name>
</gene>
<name>A0A3N1HSR6_9ACTN</name>
<sequence length="100" mass="10922">MAVTAVVREWDEGEGWGVLDAPETPGGCWTHWSSIAIDGFRSLPPGQDVELEWEPADQDGYSYRALRAWPTGVEPVDHDGPDQDGACSSTLTIRFDDDAS</sequence>
<proteinExistence type="predicted"/>
<dbReference type="SUPFAM" id="SSF50249">
    <property type="entry name" value="Nucleic acid-binding proteins"/>
    <property type="match status" value="1"/>
</dbReference>
<dbReference type="OrthoDB" id="5195005at2"/>
<dbReference type="InterPro" id="IPR012340">
    <property type="entry name" value="NA-bd_OB-fold"/>
</dbReference>
<dbReference type="RefSeq" id="WP_123378310.1">
    <property type="nucleotide sequence ID" value="NZ_RJKN01000001.1"/>
</dbReference>
<feature type="region of interest" description="Disordered" evidence="1">
    <location>
        <begin position="73"/>
        <end position="100"/>
    </location>
</feature>
<protein>
    <submittedName>
        <fullName evidence="2">CspA family cold shock protein</fullName>
    </submittedName>
</protein>
<evidence type="ECO:0000313" key="3">
    <source>
        <dbReference type="Proteomes" id="UP000276232"/>
    </source>
</evidence>
<dbReference type="InParanoid" id="A0A3N1HSR6"/>
<dbReference type="Gene3D" id="2.40.50.140">
    <property type="entry name" value="Nucleic acid-binding proteins"/>
    <property type="match status" value="1"/>
</dbReference>
<dbReference type="AlphaFoldDB" id="A0A3N1HSR6"/>